<accession>A0A7V1LPQ3</accession>
<name>A0A7V1LPQ3_CALAY</name>
<dbReference type="Proteomes" id="UP000886005">
    <property type="component" value="Unassembled WGS sequence"/>
</dbReference>
<evidence type="ECO:0008006" key="2">
    <source>
        <dbReference type="Google" id="ProtNLM"/>
    </source>
</evidence>
<reference evidence="1" key="1">
    <citation type="journal article" date="2020" name="mSystems">
        <title>Genome- and Community-Level Interaction Insights into Carbon Utilization and Element Cycling Functions of Hydrothermarchaeota in Hydrothermal Sediment.</title>
        <authorList>
            <person name="Zhou Z."/>
            <person name="Liu Y."/>
            <person name="Xu W."/>
            <person name="Pan J."/>
            <person name="Luo Z.H."/>
            <person name="Li M."/>
        </authorList>
    </citation>
    <scope>NUCLEOTIDE SEQUENCE [LARGE SCALE GENOMIC DNA]</scope>
    <source>
        <strain evidence="1">HyVt-456</strain>
    </source>
</reference>
<sequence>MEFFQTAQVKSSEEELQKKLTVANLDKWCATIEEVYEVHDDNSGRAYTIWGDFLIKRQLIVGGVRFSLPECPNMMAWTLTTGYDPAPEDIVVHCTIARKDQDEDFVESLYDFVDDWKAGLEKDF</sequence>
<protein>
    <recommendedName>
        <fullName evidence="2">SRPBCC domain-containing protein</fullName>
    </recommendedName>
</protein>
<evidence type="ECO:0000313" key="1">
    <source>
        <dbReference type="EMBL" id="HED11407.1"/>
    </source>
</evidence>
<organism evidence="1">
    <name type="scientific">Caldithrix abyssi</name>
    <dbReference type="NCBI Taxonomy" id="187145"/>
    <lineage>
        <taxon>Bacteria</taxon>
        <taxon>Pseudomonadati</taxon>
        <taxon>Calditrichota</taxon>
        <taxon>Calditrichia</taxon>
        <taxon>Calditrichales</taxon>
        <taxon>Calditrichaceae</taxon>
        <taxon>Caldithrix</taxon>
    </lineage>
</organism>
<comment type="caution">
    <text evidence="1">The sequence shown here is derived from an EMBL/GenBank/DDBJ whole genome shotgun (WGS) entry which is preliminary data.</text>
</comment>
<dbReference type="EMBL" id="DRLD01000334">
    <property type="protein sequence ID" value="HED11407.1"/>
    <property type="molecule type" value="Genomic_DNA"/>
</dbReference>
<gene>
    <name evidence="1" type="ORF">ENJ10_12015</name>
</gene>
<dbReference type="AlphaFoldDB" id="A0A7V1LPQ3"/>
<proteinExistence type="predicted"/>